<name>A0A317UZR9_9EURO</name>
<dbReference type="PANTHER" id="PTHR43392">
    <property type="entry name" value="AAA-TYPE ATPASE FAMILY PROTEIN / ANKYRIN REPEAT FAMILY PROTEIN"/>
    <property type="match status" value="1"/>
</dbReference>
<keyword evidence="5" id="KW-0175">Coiled coil</keyword>
<dbReference type="Gene3D" id="1.10.8.60">
    <property type="match status" value="2"/>
</dbReference>
<dbReference type="SMART" id="SM00382">
    <property type="entry name" value="AAA"/>
    <property type="match status" value="4"/>
</dbReference>
<dbReference type="CDD" id="cd17936">
    <property type="entry name" value="EEXXEc_NFX1"/>
    <property type="match status" value="1"/>
</dbReference>
<dbReference type="Pfam" id="PF17866">
    <property type="entry name" value="AAA_lid_6"/>
    <property type="match status" value="2"/>
</dbReference>
<gene>
    <name evidence="8" type="ORF">BO70DRAFT_346172</name>
</gene>
<feature type="region of interest" description="Disordered" evidence="6">
    <location>
        <begin position="2199"/>
        <end position="2224"/>
    </location>
</feature>
<dbReference type="FunFam" id="3.40.50.300:FF:000216">
    <property type="entry name" value="Type VII secretion ATPase EccA"/>
    <property type="match status" value="2"/>
</dbReference>
<dbReference type="InterPro" id="IPR041679">
    <property type="entry name" value="DNA2/NAM7-like_C"/>
</dbReference>
<dbReference type="FunFam" id="3.40.50.300:FF:001660">
    <property type="entry name" value="NF-X1 finger and helicase protein, putative"/>
    <property type="match status" value="1"/>
</dbReference>
<feature type="region of interest" description="Disordered" evidence="6">
    <location>
        <begin position="2115"/>
        <end position="2173"/>
    </location>
</feature>
<dbReference type="CDD" id="cd06008">
    <property type="entry name" value="NF-X1-zinc-finger"/>
    <property type="match status" value="1"/>
</dbReference>
<proteinExistence type="inferred from homology"/>
<dbReference type="InterPro" id="IPR003959">
    <property type="entry name" value="ATPase_AAA_core"/>
</dbReference>
<dbReference type="GO" id="GO:0005524">
    <property type="term" value="F:ATP binding"/>
    <property type="evidence" value="ECO:0007669"/>
    <property type="project" value="UniProtKB-KW"/>
</dbReference>
<dbReference type="GO" id="GO:0016887">
    <property type="term" value="F:ATP hydrolysis activity"/>
    <property type="evidence" value="ECO:0007669"/>
    <property type="project" value="InterPro"/>
</dbReference>
<dbReference type="STRING" id="1448321.A0A317UZR9"/>
<feature type="domain" description="AAA+ ATPase" evidence="7">
    <location>
        <begin position="1590"/>
        <end position="1734"/>
    </location>
</feature>
<feature type="domain" description="AAA+ ATPase" evidence="7">
    <location>
        <begin position="476"/>
        <end position="783"/>
    </location>
</feature>
<evidence type="ECO:0000313" key="8">
    <source>
        <dbReference type="EMBL" id="PWY66022.1"/>
    </source>
</evidence>
<comment type="similarity">
    <text evidence="1">Belongs to the CbxX/CfxQ family.</text>
</comment>
<dbReference type="OrthoDB" id="2423195at2759"/>
<dbReference type="PANTHER" id="PTHR43392:SF2">
    <property type="entry name" value="AAA-TYPE ATPASE FAMILY PROTEIN _ ANKYRIN REPEAT FAMILY PROTEIN"/>
    <property type="match status" value="1"/>
</dbReference>
<evidence type="ECO:0000313" key="9">
    <source>
        <dbReference type="Proteomes" id="UP000247233"/>
    </source>
</evidence>
<dbReference type="Gene3D" id="3.40.50.300">
    <property type="entry name" value="P-loop containing nucleotide triphosphate hydrolases"/>
    <property type="match status" value="5"/>
</dbReference>
<dbReference type="InterPro" id="IPR003593">
    <property type="entry name" value="AAA+_ATPase"/>
</dbReference>
<dbReference type="InterPro" id="IPR050773">
    <property type="entry name" value="CbxX/CfxQ_RuBisCO_ESX"/>
</dbReference>
<dbReference type="EMBL" id="MSFL01000048">
    <property type="protein sequence ID" value="PWY66022.1"/>
    <property type="molecule type" value="Genomic_DNA"/>
</dbReference>
<dbReference type="FunFam" id="1.10.8.60:FF:000160">
    <property type="entry name" value="WGS project CABT00000000 data, contig 2.55"/>
    <property type="match status" value="1"/>
</dbReference>
<dbReference type="PRINTS" id="PR00819">
    <property type="entry name" value="CBXCFQXSUPER"/>
</dbReference>
<feature type="compositionally biased region" description="Polar residues" evidence="6">
    <location>
        <begin position="1223"/>
        <end position="1234"/>
    </location>
</feature>
<dbReference type="Pfam" id="PF13087">
    <property type="entry name" value="AAA_12"/>
    <property type="match status" value="1"/>
</dbReference>
<keyword evidence="9" id="KW-1185">Reference proteome</keyword>
<feature type="coiled-coil region" evidence="5">
    <location>
        <begin position="1143"/>
        <end position="1197"/>
    </location>
</feature>
<dbReference type="CDD" id="cd00009">
    <property type="entry name" value="AAA"/>
    <property type="match status" value="3"/>
</dbReference>
<evidence type="ECO:0000256" key="6">
    <source>
        <dbReference type="SAM" id="MobiDB-lite"/>
    </source>
</evidence>
<evidence type="ECO:0000259" key="7">
    <source>
        <dbReference type="SMART" id="SM00382"/>
    </source>
</evidence>
<keyword evidence="3" id="KW-0347">Helicase</keyword>
<sequence>MATRNDRLSKHLSAILKGTKKVERTADAKLLLEAVCAQPDHLRCIERILASTPAIDALQNSVRLDLSSAFLNGPVAAFLSYLQDTGLENFGNGQFVRKIVGYLVDPPSFWLALVDAHTRRQLGEEAELGFAWLLLNRLVSSSCPSEVIPIAKAHRENRSFLDSPSLPIRTVGYRIDNILQTIAAQVPSDEGYRHRPGGRHDNDHEDFRQIAILPTPDEIVSTELPYYRLADDIYRVPVDRRPAAHHDNQFRLLREDLLAELRNDLQIARGQKKGRRSARPIDGLVFHKVDCGDVGRRRSSRLHFRCPRGLPQLAGLNPTDRKKILDTNKNFLKHQSFGCLLYQAEIIAFATVDRGASSLVDNIPTLALDVSGHDGLGRVLLYAKLGLPFTFLVVNTPVFAYEPILQRLQEKVEFPMSGVLLASEPKQQPLPLGAKLASVVRTIRASQGKDLQTILNAEREISLDASQVKSLLDGLEQRISVIQGPPGTGKSFIGALIAKILHDHTDKTMMVICYTNHALDQFLEDLMDIGIPDTSMVRLGAKSTARTKSLGLMDQSAGQSGAICWPLVAAKRQDLEDLAGELGAVVKNFTSGRVSKGEMLEFLEFSDDSDFFDACLVPDLDAGMQRVGRNNRRIDRFYLWDCWYSGRDAGVFKDTVRPEHSHIWTMPVARRRQLISKWQKSILQESCARVVDLIEQFDSLDEELQEYFYDKKHAAVLAKKRIVACTTNAAARYGRALQMAKPDVILVEEAGEILESHVLTAMTPNTEQLVLIGDHKQLRPKVNNYSLSVEKGDGFDLNRSLFERLILRHYPHTSLSKQHRMRPEISRLIRHLTYPELEDAARTQERPRLRGFQGDVVFMHHTRLESDLEVMEKRDPTVKASKQNLFEVQMVLMAVRYLGQQGYGTDNLVILTPYLGQLSLLRTELSKTNDPILNDLDSNDLLTAGLLTPGPQKSTRAAIRISTIDNYQGEESDIVVATLTRSNEAGDIGFMAAPERVNVLLSRARNALLMIGNADTFLKSRRGHSTWQPLFDLLREHGHLYEGFPLQCERHPDRRVLVREPEQFHAECPDGGCLDPCSALLACGIHHCPRRCHRSEEHAQMQCTETIPTNCPNNHKGSQPCYQGQTTHKYSWVCHQDEPETCKVCLEEAIEAEKKKLEDEKLEAKRQEIQREHAKRLQEIDEKIKQQREILADVQNDRDRQDVLAQKQKELQDLTATAKRSRQPQPQSTATANKASGKRSPQAEPEPFALQSEAKDEWERQKQAEGQSNDALDSLVSMIGLEGVKDSFLSIKSKVEVVVRQGANLSDERFGAALLGNPGTGKSLCKTTVARLYARFLSTVGVIPGSFFVETSGSKLATGGIPGCQKHLDEIRSNGGGALFIDEAYQLTSGNIAGGSAVLEFLLTEVENLTGKIVFIIAGYNKNMESFFAHNPGIPSRFPVELQFDDYTDVELQAILHQCIERKYKGGMQVEGGAQGLYMRIVARRIGQGRGRPGFGNARAVQNVFARITERQAKRLQRQRRAKKPGDDMLLTKEDLLGPDPSTVLEGNAAWQKLQSLTGLESVKESVRALLDTLQFNYRRELEEKKLVQFSLNKVFVGNPGTGKTTVAKLYGQILADMGYLSKGEVVVKNPSDFVGNVLGGSETATKGILASSLGKVLVIDEAYMLAGTSSTSDAYTPPDPFKTAVVDTIVAEVQSVPGDDRCVLLLGYKDAMERMFQNVNEGLSRRFPMSAAFHFEDYTDDDLQTILDLKLKEAGFDVTPEARSVVRQCLSRERNKPKFGNAGEVDILLDKAKLRHQQRLSSRQTRSIDILEPLDFDPDFDRAERGSVNCRTLFEGVVGCEDLIAQLEGYQNVVRNMKQRKLDPLQQIPFNFLFRGPPGTGKTSTARRMGQIFYDMGILGTDEVIDASATDLVGQFMGQTGPKTEKLLEKGLGKVLFIDEAYRLADGVFAKEAMDQLVDSLTKEKYFKKLIVILAGYDEDINRLMASNPGLTSRFSETVSFTNLAPEQCWTLLQSSLGKIEQLDTRVTQAPTDEFRSECVGYFERLAALPGWGNARDVKTIADTVIRKVFTHAPDGDDEQFRVTEEAVTSVLHSTVGEREHRAAPPLTASELMDSLKPPMAAPPGPTQGPPSFTTQTATEARPPPDPVSPDECAPAPPGIAEEETRDPGVSQEVWDQLQLDRQAMEAEKQRHQDLLAEERKLQRQLDDSKDDPEDEERRRYDEQMRRLARKKIEAEEREKQEQAVQKKLQAMGVCPMGYRWIKQAGGYRCSAGMHFVSNEQLG</sequence>
<evidence type="ECO:0000256" key="2">
    <source>
        <dbReference type="ARBA" id="ARBA00022741"/>
    </source>
</evidence>
<dbReference type="Pfam" id="PF00004">
    <property type="entry name" value="AAA"/>
    <property type="match status" value="3"/>
</dbReference>
<feature type="domain" description="AAA+ ATPase" evidence="7">
    <location>
        <begin position="1308"/>
        <end position="1448"/>
    </location>
</feature>
<dbReference type="SUPFAM" id="SSF52540">
    <property type="entry name" value="P-loop containing nucleoside triphosphate hydrolases"/>
    <property type="match status" value="4"/>
</dbReference>
<dbReference type="RefSeq" id="XP_025394693.1">
    <property type="nucleotide sequence ID" value="XM_025541531.1"/>
</dbReference>
<feature type="compositionally biased region" description="Polar residues" evidence="6">
    <location>
        <begin position="2131"/>
        <end position="2140"/>
    </location>
</feature>
<dbReference type="InterPro" id="IPR027417">
    <property type="entry name" value="P-loop_NTPase"/>
</dbReference>
<reference evidence="8 9" key="1">
    <citation type="submission" date="2016-12" db="EMBL/GenBank/DDBJ databases">
        <title>The genomes of Aspergillus section Nigri reveals drivers in fungal speciation.</title>
        <authorList>
            <consortium name="DOE Joint Genome Institute"/>
            <person name="Vesth T.C."/>
            <person name="Nybo J."/>
            <person name="Theobald S."/>
            <person name="Brandl J."/>
            <person name="Frisvad J.C."/>
            <person name="Nielsen K.F."/>
            <person name="Lyhne E.K."/>
            <person name="Kogle M.E."/>
            <person name="Kuo A."/>
            <person name="Riley R."/>
            <person name="Clum A."/>
            <person name="Nolan M."/>
            <person name="Lipzen A."/>
            <person name="Salamov A."/>
            <person name="Henrissat B."/>
            <person name="Wiebenga A."/>
            <person name="De Vries R.P."/>
            <person name="Grigoriev I.V."/>
            <person name="Mortensen U.H."/>
            <person name="Andersen M.R."/>
            <person name="Baker S.E."/>
        </authorList>
    </citation>
    <scope>NUCLEOTIDE SEQUENCE [LARGE SCALE GENOMIC DNA]</scope>
    <source>
        <strain evidence="8 9">CBS 117.55</strain>
    </source>
</reference>
<dbReference type="InterPro" id="IPR047187">
    <property type="entry name" value="SF1_C_Upf1"/>
</dbReference>
<dbReference type="Pfam" id="PF13086">
    <property type="entry name" value="AAA_11"/>
    <property type="match status" value="1"/>
</dbReference>
<dbReference type="InterPro" id="IPR041627">
    <property type="entry name" value="AAA_lid_6"/>
</dbReference>
<evidence type="ECO:0000256" key="1">
    <source>
        <dbReference type="ARBA" id="ARBA00010378"/>
    </source>
</evidence>
<feature type="domain" description="AAA+ ATPase" evidence="7">
    <location>
        <begin position="1869"/>
        <end position="2006"/>
    </location>
</feature>
<feature type="compositionally biased region" description="Basic and acidic residues" evidence="6">
    <location>
        <begin position="2199"/>
        <end position="2209"/>
    </location>
</feature>
<feature type="region of interest" description="Disordered" evidence="6">
    <location>
        <begin position="1215"/>
        <end position="1246"/>
    </location>
</feature>
<keyword evidence="2" id="KW-0547">Nucleotide-binding</keyword>
<dbReference type="GO" id="GO:0004386">
    <property type="term" value="F:helicase activity"/>
    <property type="evidence" value="ECO:0007669"/>
    <property type="project" value="InterPro"/>
</dbReference>
<dbReference type="CDD" id="cd18808">
    <property type="entry name" value="SF1_C_Upf1"/>
    <property type="match status" value="1"/>
</dbReference>
<accession>A0A317UZR9</accession>
<evidence type="ECO:0000256" key="3">
    <source>
        <dbReference type="ARBA" id="ARBA00022806"/>
    </source>
</evidence>
<keyword evidence="3" id="KW-0378">Hydrolase</keyword>
<feature type="compositionally biased region" description="Pro residues" evidence="6">
    <location>
        <begin position="2121"/>
        <end position="2130"/>
    </location>
</feature>
<keyword evidence="4" id="KW-0067">ATP-binding</keyword>
<dbReference type="VEuPathDB" id="FungiDB:BO70DRAFT_346172"/>
<protein>
    <submittedName>
        <fullName evidence="8">AAA family ATPase</fullName>
    </submittedName>
</protein>
<organism evidence="8 9">
    <name type="scientific">Aspergillus heteromorphus CBS 117.55</name>
    <dbReference type="NCBI Taxonomy" id="1448321"/>
    <lineage>
        <taxon>Eukaryota</taxon>
        <taxon>Fungi</taxon>
        <taxon>Dikarya</taxon>
        <taxon>Ascomycota</taxon>
        <taxon>Pezizomycotina</taxon>
        <taxon>Eurotiomycetes</taxon>
        <taxon>Eurotiomycetidae</taxon>
        <taxon>Eurotiales</taxon>
        <taxon>Aspergillaceae</taxon>
        <taxon>Aspergillus</taxon>
        <taxon>Aspergillus subgen. Circumdati</taxon>
    </lineage>
</organism>
<dbReference type="InterPro" id="IPR041677">
    <property type="entry name" value="DNA2/NAM7_AAA_11"/>
</dbReference>
<evidence type="ECO:0000256" key="4">
    <source>
        <dbReference type="ARBA" id="ARBA00022840"/>
    </source>
</evidence>
<dbReference type="InterPro" id="IPR000641">
    <property type="entry name" value="CbxX/CfxQ"/>
</dbReference>
<evidence type="ECO:0000256" key="5">
    <source>
        <dbReference type="SAM" id="Coils"/>
    </source>
</evidence>
<dbReference type="GeneID" id="37063768"/>
<comment type="caution">
    <text evidence="8">The sequence shown here is derived from an EMBL/GenBank/DDBJ whole genome shotgun (WGS) entry which is preliminary data.</text>
</comment>
<dbReference type="Proteomes" id="UP000247233">
    <property type="component" value="Unassembled WGS sequence"/>
</dbReference>